<proteinExistence type="inferred from homology"/>
<evidence type="ECO:0000256" key="12">
    <source>
        <dbReference type="ARBA" id="ARBA00022777"/>
    </source>
</evidence>
<organism evidence="22 23">
    <name type="scientific">Tagetes erecta</name>
    <name type="common">African marigold</name>
    <dbReference type="NCBI Taxonomy" id="13708"/>
    <lineage>
        <taxon>Eukaryota</taxon>
        <taxon>Viridiplantae</taxon>
        <taxon>Streptophyta</taxon>
        <taxon>Embryophyta</taxon>
        <taxon>Tracheophyta</taxon>
        <taxon>Spermatophyta</taxon>
        <taxon>Magnoliopsida</taxon>
        <taxon>eudicotyledons</taxon>
        <taxon>Gunneridae</taxon>
        <taxon>Pentapetalae</taxon>
        <taxon>asterids</taxon>
        <taxon>campanulids</taxon>
        <taxon>Asterales</taxon>
        <taxon>Asteraceae</taxon>
        <taxon>Asteroideae</taxon>
        <taxon>Heliantheae alliance</taxon>
        <taxon>Tageteae</taxon>
        <taxon>Tagetes</taxon>
    </lineage>
</organism>
<evidence type="ECO:0000256" key="17">
    <source>
        <dbReference type="ARBA" id="ARBA00023180"/>
    </source>
</evidence>
<keyword evidence="14 19" id="KW-1133">Transmembrane helix</keyword>
<evidence type="ECO:0000256" key="18">
    <source>
        <dbReference type="PROSITE-ProRule" id="PRU10141"/>
    </source>
</evidence>
<evidence type="ECO:0000256" key="8">
    <source>
        <dbReference type="ARBA" id="ARBA00022692"/>
    </source>
</evidence>
<sequence>MISCRTHFITFVLLLSNPLAVSLTFNISPQNPNQTRYIVIEGNGASITDHAIQLTPNMSYRAGRATYLKPLHLWDNKSGEVASFTTNFTFVIDSNGQLVYGDGFTFFLAQNNSNILLGSSMGLPIGGFSSRTTQFVAVEFDTFWNAWDPLDSNNQSMGEHAGISISSLASVRSQKWFSNVPQGGVCQAWIKYDSEVKNLSVSFTGFQNNIAFRQDGLHYTVDLSQVLPEWVMFGFSAATGAQQQSNRVISWTFDSSNLRGHGKKEVPQIPSPPLDPVPTGKNSKVSLVVGLVVGISVTITLLGVVLVFVLSRKKKKKKKKNSEEESEEAGFEVAINNEYQMGTGPKRFSYRDIAQSTDNFAENMKLGEGGFGGVYRGLLKDSNTYVAVKRVSKSSKQGINEYASEVRIIGRLRHRNLVKLMGWCHEKGNLLLVYQYMENGSLDSHLFKEKSLLTWDTRYKIVHGLASALVYLHEEWEQCVLHRDVKSSNVMLDSNFNAKLGDFGLAKLVDHEKGSQTTKLAGTLGYMAPECVVTGKATKESDVFSFGVVMLEIVCGRKTIEHKAAENQKWLLEWIWELYGANTLLEAVDTRLRSAFDKEEIKNLMIIGLWCVHPDSEIRPSMIQVIQALNSEASLPKLPTNICASSYWKPSMIENHSSHVVSNKDSSNQSLFVGR</sequence>
<keyword evidence="12" id="KW-0418">Kinase</keyword>
<dbReference type="PANTHER" id="PTHR27007">
    <property type="match status" value="1"/>
</dbReference>
<evidence type="ECO:0000256" key="4">
    <source>
        <dbReference type="ARBA" id="ARBA00012513"/>
    </source>
</evidence>
<dbReference type="InterPro" id="IPR013320">
    <property type="entry name" value="ConA-like_dom_sf"/>
</dbReference>
<dbReference type="Gene3D" id="2.60.120.200">
    <property type="match status" value="1"/>
</dbReference>
<protein>
    <recommendedName>
        <fullName evidence="4">non-specific serine/threonine protein kinase</fullName>
        <ecNumber evidence="4">2.7.11.1</ecNumber>
    </recommendedName>
</protein>
<dbReference type="PROSITE" id="PS00308">
    <property type="entry name" value="LECTIN_LEGUME_ALPHA"/>
    <property type="match status" value="1"/>
</dbReference>
<gene>
    <name evidence="22" type="ORF">QVD17_27406</name>
</gene>
<dbReference type="SUPFAM" id="SSF56112">
    <property type="entry name" value="Protein kinase-like (PK-like)"/>
    <property type="match status" value="1"/>
</dbReference>
<evidence type="ECO:0000256" key="2">
    <source>
        <dbReference type="ARBA" id="ARBA00008536"/>
    </source>
</evidence>
<dbReference type="PROSITE" id="PS00307">
    <property type="entry name" value="LECTIN_LEGUME_BETA"/>
    <property type="match status" value="1"/>
</dbReference>
<name>A0AAD8NRK3_TARER</name>
<keyword evidence="9 20" id="KW-0732">Signal</keyword>
<dbReference type="Gene3D" id="3.30.200.20">
    <property type="entry name" value="Phosphorylase Kinase, domain 1"/>
    <property type="match status" value="1"/>
</dbReference>
<dbReference type="Pfam" id="PF00069">
    <property type="entry name" value="Pkinase"/>
    <property type="match status" value="1"/>
</dbReference>
<dbReference type="GO" id="GO:0002229">
    <property type="term" value="P:defense response to oomycetes"/>
    <property type="evidence" value="ECO:0007669"/>
    <property type="project" value="UniProtKB-ARBA"/>
</dbReference>
<dbReference type="Pfam" id="PF00139">
    <property type="entry name" value="Lectin_legB"/>
    <property type="match status" value="1"/>
</dbReference>
<dbReference type="Proteomes" id="UP001229421">
    <property type="component" value="Unassembled WGS sequence"/>
</dbReference>
<accession>A0AAD8NRK3</accession>
<keyword evidence="10" id="KW-0430">Lectin</keyword>
<feature type="domain" description="Protein kinase" evidence="21">
    <location>
        <begin position="360"/>
        <end position="635"/>
    </location>
</feature>
<dbReference type="PROSITE" id="PS50011">
    <property type="entry name" value="PROTEIN_KINASE_DOM"/>
    <property type="match status" value="1"/>
</dbReference>
<dbReference type="EC" id="2.7.11.1" evidence="4"/>
<evidence type="ECO:0000256" key="6">
    <source>
        <dbReference type="ARBA" id="ARBA00022527"/>
    </source>
</evidence>
<evidence type="ECO:0000256" key="11">
    <source>
        <dbReference type="ARBA" id="ARBA00022741"/>
    </source>
</evidence>
<keyword evidence="15 19" id="KW-0472">Membrane</keyword>
<evidence type="ECO:0000256" key="19">
    <source>
        <dbReference type="SAM" id="Phobius"/>
    </source>
</evidence>
<dbReference type="InterPro" id="IPR000985">
    <property type="entry name" value="Lectin_LegA_CS"/>
</dbReference>
<dbReference type="InterPro" id="IPR000719">
    <property type="entry name" value="Prot_kinase_dom"/>
</dbReference>
<dbReference type="GO" id="GO:0004674">
    <property type="term" value="F:protein serine/threonine kinase activity"/>
    <property type="evidence" value="ECO:0007669"/>
    <property type="project" value="UniProtKB-KW"/>
</dbReference>
<dbReference type="InterPro" id="IPR011009">
    <property type="entry name" value="Kinase-like_dom_sf"/>
</dbReference>
<keyword evidence="5" id="KW-1003">Cell membrane</keyword>
<keyword evidence="11 18" id="KW-0547">Nucleotide-binding</keyword>
<dbReference type="FunFam" id="3.30.200.20:FF:000168">
    <property type="entry name" value="L-type lectin-domain containing receptor kinase IX.1"/>
    <property type="match status" value="1"/>
</dbReference>
<dbReference type="InterPro" id="IPR001220">
    <property type="entry name" value="Legume_lectin_dom"/>
</dbReference>
<keyword evidence="7" id="KW-0808">Transferase</keyword>
<evidence type="ECO:0000256" key="20">
    <source>
        <dbReference type="SAM" id="SignalP"/>
    </source>
</evidence>
<dbReference type="PROSITE" id="PS00107">
    <property type="entry name" value="PROTEIN_KINASE_ATP"/>
    <property type="match status" value="1"/>
</dbReference>
<feature type="chain" id="PRO_5041948415" description="non-specific serine/threonine protein kinase" evidence="20">
    <location>
        <begin position="23"/>
        <end position="675"/>
    </location>
</feature>
<evidence type="ECO:0000256" key="16">
    <source>
        <dbReference type="ARBA" id="ARBA00023170"/>
    </source>
</evidence>
<dbReference type="PROSITE" id="PS00108">
    <property type="entry name" value="PROTEIN_KINASE_ST"/>
    <property type="match status" value="1"/>
</dbReference>
<evidence type="ECO:0000256" key="3">
    <source>
        <dbReference type="ARBA" id="ARBA00010217"/>
    </source>
</evidence>
<comment type="similarity">
    <text evidence="2">In the N-terminal section; belongs to the leguminous lectin family.</text>
</comment>
<keyword evidence="23" id="KW-1185">Reference proteome</keyword>
<dbReference type="CDD" id="cd14066">
    <property type="entry name" value="STKc_IRAK"/>
    <property type="match status" value="1"/>
</dbReference>
<evidence type="ECO:0000256" key="9">
    <source>
        <dbReference type="ARBA" id="ARBA00022729"/>
    </source>
</evidence>
<evidence type="ECO:0000256" key="13">
    <source>
        <dbReference type="ARBA" id="ARBA00022840"/>
    </source>
</evidence>
<evidence type="ECO:0000256" key="1">
    <source>
        <dbReference type="ARBA" id="ARBA00004251"/>
    </source>
</evidence>
<evidence type="ECO:0000313" key="23">
    <source>
        <dbReference type="Proteomes" id="UP001229421"/>
    </source>
</evidence>
<dbReference type="SUPFAM" id="SSF49899">
    <property type="entry name" value="Concanavalin A-like lectins/glucanases"/>
    <property type="match status" value="1"/>
</dbReference>
<feature type="signal peptide" evidence="20">
    <location>
        <begin position="1"/>
        <end position="22"/>
    </location>
</feature>
<dbReference type="InterPro" id="IPR019825">
    <property type="entry name" value="Lectin_legB_Mn/Ca_BS"/>
</dbReference>
<dbReference type="InterPro" id="IPR017441">
    <property type="entry name" value="Protein_kinase_ATP_BS"/>
</dbReference>
<keyword evidence="6" id="KW-0723">Serine/threonine-protein kinase</keyword>
<evidence type="ECO:0000256" key="5">
    <source>
        <dbReference type="ARBA" id="ARBA00022475"/>
    </source>
</evidence>
<keyword evidence="17" id="KW-0325">Glycoprotein</keyword>
<dbReference type="GO" id="GO:0005524">
    <property type="term" value="F:ATP binding"/>
    <property type="evidence" value="ECO:0007669"/>
    <property type="project" value="UniProtKB-UniRule"/>
</dbReference>
<comment type="caution">
    <text evidence="22">The sequence shown here is derived from an EMBL/GenBank/DDBJ whole genome shotgun (WGS) entry which is preliminary data.</text>
</comment>
<comment type="similarity">
    <text evidence="3">In the C-terminal section; belongs to the protein kinase superfamily. Ser/Thr protein kinase family.</text>
</comment>
<dbReference type="EMBL" id="JAUHHV010000007">
    <property type="protein sequence ID" value="KAK1418263.1"/>
    <property type="molecule type" value="Genomic_DNA"/>
</dbReference>
<reference evidence="22" key="1">
    <citation type="journal article" date="2023" name="bioRxiv">
        <title>Improved chromosome-level genome assembly for marigold (Tagetes erecta).</title>
        <authorList>
            <person name="Jiang F."/>
            <person name="Yuan L."/>
            <person name="Wang S."/>
            <person name="Wang H."/>
            <person name="Xu D."/>
            <person name="Wang A."/>
            <person name="Fan W."/>
        </authorList>
    </citation>
    <scope>NUCLEOTIDE SEQUENCE</scope>
    <source>
        <strain evidence="22">WSJ</strain>
        <tissue evidence="22">Leaf</tissue>
    </source>
</reference>
<dbReference type="InterPro" id="IPR008271">
    <property type="entry name" value="Ser/Thr_kinase_AS"/>
</dbReference>
<feature type="transmembrane region" description="Helical" evidence="19">
    <location>
        <begin position="287"/>
        <end position="310"/>
    </location>
</feature>
<dbReference type="CDD" id="cd06899">
    <property type="entry name" value="lectin_legume_LecRK_Arcelin_ConA"/>
    <property type="match status" value="1"/>
</dbReference>
<feature type="binding site" evidence="18">
    <location>
        <position position="389"/>
    </location>
    <ligand>
        <name>ATP</name>
        <dbReference type="ChEBI" id="CHEBI:30616"/>
    </ligand>
</feature>
<evidence type="ECO:0000256" key="7">
    <source>
        <dbReference type="ARBA" id="ARBA00022679"/>
    </source>
</evidence>
<dbReference type="GO" id="GO:0005886">
    <property type="term" value="C:plasma membrane"/>
    <property type="evidence" value="ECO:0007669"/>
    <property type="project" value="UniProtKB-SubCell"/>
</dbReference>
<dbReference type="AlphaFoldDB" id="A0AAD8NRK3"/>
<evidence type="ECO:0000256" key="14">
    <source>
        <dbReference type="ARBA" id="ARBA00022989"/>
    </source>
</evidence>
<evidence type="ECO:0000256" key="10">
    <source>
        <dbReference type="ARBA" id="ARBA00022734"/>
    </source>
</evidence>
<evidence type="ECO:0000256" key="15">
    <source>
        <dbReference type="ARBA" id="ARBA00023136"/>
    </source>
</evidence>
<evidence type="ECO:0000313" key="22">
    <source>
        <dbReference type="EMBL" id="KAK1418263.1"/>
    </source>
</evidence>
<comment type="subcellular location">
    <subcellularLocation>
        <location evidence="1">Cell membrane</location>
        <topology evidence="1">Single-pass type I membrane protein</topology>
    </subcellularLocation>
</comment>
<dbReference type="InterPro" id="IPR050528">
    <property type="entry name" value="L-type_Lectin-RKs"/>
</dbReference>
<evidence type="ECO:0000259" key="21">
    <source>
        <dbReference type="PROSITE" id="PS50011"/>
    </source>
</evidence>
<keyword evidence="8 19" id="KW-0812">Transmembrane</keyword>
<keyword evidence="16" id="KW-0675">Receptor</keyword>
<dbReference type="Gene3D" id="1.10.510.10">
    <property type="entry name" value="Transferase(Phosphotransferase) domain 1"/>
    <property type="match status" value="1"/>
</dbReference>
<keyword evidence="13 18" id="KW-0067">ATP-binding</keyword>
<dbReference type="FunFam" id="1.10.510.10:FF:000240">
    <property type="entry name" value="Lectin-domain containing receptor kinase A4.3"/>
    <property type="match status" value="1"/>
</dbReference>
<dbReference type="SMART" id="SM00220">
    <property type="entry name" value="S_TKc"/>
    <property type="match status" value="1"/>
</dbReference>
<dbReference type="GO" id="GO:0030246">
    <property type="term" value="F:carbohydrate binding"/>
    <property type="evidence" value="ECO:0007669"/>
    <property type="project" value="UniProtKB-KW"/>
</dbReference>